<dbReference type="Proteomes" id="UP000001726">
    <property type="component" value="Chromosome"/>
</dbReference>
<keyword evidence="2" id="KW-1185">Reference proteome</keyword>
<name>B2VJ61_ERWT9</name>
<reference evidence="1 2" key="1">
    <citation type="journal article" date="2008" name="Environ. Microbiol.">
        <title>The genome of Erwinia tasmaniensis strain Et1/99, a non-pathogenic bacterium in the genus Erwinia.</title>
        <authorList>
            <person name="Kube M."/>
            <person name="Migdoll A.M."/>
            <person name="Mueller I."/>
            <person name="Kuhl H."/>
            <person name="Beck A."/>
            <person name="Reinhardt R."/>
            <person name="Geider K."/>
        </authorList>
    </citation>
    <scope>NUCLEOTIDE SEQUENCE [LARGE SCALE GENOMIC DNA]</scope>
    <source>
        <strain evidence="2">DSM 17950 / CFBP 7177 / CIP 109463 / NCPPB 4357 / Et1/99</strain>
    </source>
</reference>
<evidence type="ECO:0000313" key="2">
    <source>
        <dbReference type="Proteomes" id="UP000001726"/>
    </source>
</evidence>
<sequence>MGHLVSQAPDFGAKGIHDCISDVFLYRKWAELFTNGIIPMTSIELALPFYEILSDKNNSVKNDRRCS</sequence>
<gene>
    <name evidence="1" type="ordered locus">ETA_15210</name>
</gene>
<dbReference type="KEGG" id="eta:ETA_15210"/>
<organism evidence="1 2">
    <name type="scientific">Erwinia tasmaniensis (strain DSM 17950 / CFBP 7177 / CIP 109463 / NCPPB 4357 / Et1/99)</name>
    <dbReference type="NCBI Taxonomy" id="465817"/>
    <lineage>
        <taxon>Bacteria</taxon>
        <taxon>Pseudomonadati</taxon>
        <taxon>Pseudomonadota</taxon>
        <taxon>Gammaproteobacteria</taxon>
        <taxon>Enterobacterales</taxon>
        <taxon>Erwiniaceae</taxon>
        <taxon>Erwinia</taxon>
    </lineage>
</organism>
<protein>
    <submittedName>
        <fullName evidence="1">Uncharacterized protein</fullName>
    </submittedName>
</protein>
<accession>B2VJ61</accession>
<proteinExistence type="predicted"/>
<dbReference type="AlphaFoldDB" id="B2VJ61"/>
<dbReference type="STRING" id="465817.ETA_15210"/>
<dbReference type="EMBL" id="CU468135">
    <property type="protein sequence ID" value="CAO96567.1"/>
    <property type="molecule type" value="Genomic_DNA"/>
</dbReference>
<evidence type="ECO:0000313" key="1">
    <source>
        <dbReference type="EMBL" id="CAO96567.1"/>
    </source>
</evidence>
<dbReference type="HOGENOM" id="CLU_2805871_0_0_6"/>